<proteinExistence type="predicted"/>
<name>A0A7D7JKZ5_9CAUD</name>
<accession>A0A7D7JKZ5</accession>
<sequence>MDRVLCIETNKEVLLIHQGFDIAIIKRDDSDGQECVRVSTLNVKKRTRPQINKRW</sequence>
<evidence type="ECO:0000313" key="2">
    <source>
        <dbReference type="Proteomes" id="UP000683011"/>
    </source>
</evidence>
<evidence type="ECO:0000313" key="1">
    <source>
        <dbReference type="EMBL" id="QMP84933.1"/>
    </source>
</evidence>
<reference evidence="2" key="1">
    <citation type="submission" date="2020-05" db="EMBL/GenBank/DDBJ databases">
        <title>Genomics and ecology of novel Flavobacterium phages from the Baltic Sea.</title>
        <authorList>
            <person name="Hoetzinger M."/>
            <person name="Nilsson E."/>
            <person name="Holmfeldt K."/>
        </authorList>
    </citation>
    <scope>NUCLEOTIDE SEQUENCE [LARGE SCALE GENOMIC DNA]</scope>
</reference>
<organism evidence="1 2">
    <name type="scientific">Flavobacterium phage vB_FspP_elemoB_14-3B</name>
    <dbReference type="NCBI Taxonomy" id="2743804"/>
    <lineage>
        <taxon>Viruses</taxon>
        <taxon>Duplodnaviria</taxon>
        <taxon>Heunggongvirae</taxon>
        <taxon>Uroviricota</taxon>
        <taxon>Caudoviricetes</taxon>
        <taxon>Elemovirus</taxon>
        <taxon>Elemovirus elemoB</taxon>
    </lineage>
</organism>
<dbReference type="EMBL" id="MT497068">
    <property type="protein sequence ID" value="QMP84933.1"/>
    <property type="molecule type" value="Genomic_DNA"/>
</dbReference>
<keyword evidence="2" id="KW-1185">Reference proteome</keyword>
<protein>
    <submittedName>
        <fullName evidence="1">Uncharacterized protein</fullName>
    </submittedName>
</protein>
<dbReference type="Proteomes" id="UP000683011">
    <property type="component" value="Segment"/>
</dbReference>
<gene>
    <name evidence="1" type="ORF">elemo143B_phanotate43</name>
</gene>